<accession>C0BF05</accession>
<comment type="caution">
    <text evidence="2">The sequence shown here is derived from an EMBL/GenBank/DDBJ whole genome shotgun (WGS) entry which is preliminary data.</text>
</comment>
<evidence type="ECO:0000256" key="1">
    <source>
        <dbReference type="SAM" id="MobiDB-lite"/>
    </source>
</evidence>
<evidence type="ECO:0000313" key="3">
    <source>
        <dbReference type="Proteomes" id="UP000003793"/>
    </source>
</evidence>
<sequence length="224" mass="25824">MFSKDVVCSDRFLDMPASAQALYFQYGLEADDDGFVSAPKKILRLTNASDDDLKILVAKGFLIPFDSGVVVIRDWKINNYLRRDRYTPTRFKEEFEQLDTIDDRYQLHVLAVGIPDDNHVVDMRDTQVRLGKDSIGKGSINNNVGRKMSHFTPPTVEEVQEYCFERGNAVDAQSFVDFYTSKGWYVGKTKMKDWKASVRTWEKNQRQKNKKSKDDEGLEGWLNA</sequence>
<name>C0BF05_9FIRM</name>
<protein>
    <recommendedName>
        <fullName evidence="4">DnaD domain protein</fullName>
    </recommendedName>
</protein>
<organism evidence="2 3">
    <name type="scientific">Coprococcus comes ATCC 27758</name>
    <dbReference type="NCBI Taxonomy" id="470146"/>
    <lineage>
        <taxon>Bacteria</taxon>
        <taxon>Bacillati</taxon>
        <taxon>Bacillota</taxon>
        <taxon>Clostridia</taxon>
        <taxon>Lachnospirales</taxon>
        <taxon>Lachnospiraceae</taxon>
        <taxon>Coprococcus</taxon>
    </lineage>
</organism>
<dbReference type="Proteomes" id="UP000003793">
    <property type="component" value="Unassembled WGS sequence"/>
</dbReference>
<dbReference type="AlphaFoldDB" id="C0BF05"/>
<gene>
    <name evidence="2" type="ORF">COPCOM_03767</name>
</gene>
<evidence type="ECO:0008006" key="4">
    <source>
        <dbReference type="Google" id="ProtNLM"/>
    </source>
</evidence>
<reference evidence="2 3" key="1">
    <citation type="submission" date="2009-02" db="EMBL/GenBank/DDBJ databases">
        <authorList>
            <person name="Fulton L."/>
            <person name="Clifton S."/>
            <person name="Fulton B."/>
            <person name="Xu J."/>
            <person name="Minx P."/>
            <person name="Pepin K.H."/>
            <person name="Johnson M."/>
            <person name="Bhonagiri V."/>
            <person name="Nash W.E."/>
            <person name="Mardis E.R."/>
            <person name="Wilson R.K."/>
        </authorList>
    </citation>
    <scope>NUCLEOTIDE SEQUENCE [LARGE SCALE GENOMIC DNA]</scope>
    <source>
        <strain evidence="2 3">ATCC 27758</strain>
    </source>
</reference>
<dbReference type="HOGENOM" id="CLU_077602_1_0_9"/>
<reference evidence="2 3" key="2">
    <citation type="submission" date="2009-03" db="EMBL/GenBank/DDBJ databases">
        <title>Draft genome sequence of Coprococcus comes (ATCC 27758).</title>
        <authorList>
            <person name="Sudarsanam P."/>
            <person name="Ley R."/>
            <person name="Guruge J."/>
            <person name="Turnbaugh P.J."/>
            <person name="Mahowald M."/>
            <person name="Liep D."/>
            <person name="Gordon J."/>
        </authorList>
    </citation>
    <scope>NUCLEOTIDE SEQUENCE [LARGE SCALE GENOMIC DNA]</scope>
    <source>
        <strain evidence="2 3">ATCC 27758</strain>
    </source>
</reference>
<proteinExistence type="predicted"/>
<feature type="region of interest" description="Disordered" evidence="1">
    <location>
        <begin position="200"/>
        <end position="224"/>
    </location>
</feature>
<dbReference type="EMBL" id="ABVR01000046">
    <property type="protein sequence ID" value="EEG87850.1"/>
    <property type="molecule type" value="Genomic_DNA"/>
</dbReference>
<evidence type="ECO:0000313" key="2">
    <source>
        <dbReference type="EMBL" id="EEG87850.1"/>
    </source>
</evidence>